<name>A0A370D9N0_9GAMM</name>
<dbReference type="EMBL" id="QFXC01000013">
    <property type="protein sequence ID" value="RDH81612.1"/>
    <property type="molecule type" value="Genomic_DNA"/>
</dbReference>
<dbReference type="InterPro" id="IPR005119">
    <property type="entry name" value="LysR_subst-bd"/>
</dbReference>
<dbReference type="Gene3D" id="3.40.190.290">
    <property type="match status" value="1"/>
</dbReference>
<dbReference type="FunFam" id="1.10.10.10:FF:000001">
    <property type="entry name" value="LysR family transcriptional regulator"/>
    <property type="match status" value="1"/>
</dbReference>
<dbReference type="InterPro" id="IPR036390">
    <property type="entry name" value="WH_DNA-bd_sf"/>
</dbReference>
<dbReference type="InterPro" id="IPR000847">
    <property type="entry name" value="LysR_HTH_N"/>
</dbReference>
<dbReference type="PANTHER" id="PTHR30537">
    <property type="entry name" value="HTH-TYPE TRANSCRIPTIONAL REGULATOR"/>
    <property type="match status" value="1"/>
</dbReference>
<keyword evidence="2" id="KW-0805">Transcription regulation</keyword>
<organism evidence="6 7">
    <name type="scientific">endosymbiont of Galathealinum brachiosum</name>
    <dbReference type="NCBI Taxonomy" id="2200906"/>
    <lineage>
        <taxon>Bacteria</taxon>
        <taxon>Pseudomonadati</taxon>
        <taxon>Pseudomonadota</taxon>
        <taxon>Gammaproteobacteria</taxon>
        <taxon>sulfur-oxidizing symbionts</taxon>
    </lineage>
</organism>
<dbReference type="PROSITE" id="PS50931">
    <property type="entry name" value="HTH_LYSR"/>
    <property type="match status" value="1"/>
</dbReference>
<dbReference type="CDD" id="cd08422">
    <property type="entry name" value="PBP2_CrgA_like"/>
    <property type="match status" value="1"/>
</dbReference>
<comment type="similarity">
    <text evidence="1">Belongs to the LysR transcriptional regulatory family.</text>
</comment>
<evidence type="ECO:0000256" key="2">
    <source>
        <dbReference type="ARBA" id="ARBA00023015"/>
    </source>
</evidence>
<dbReference type="PANTHER" id="PTHR30537:SF3">
    <property type="entry name" value="TRANSCRIPTIONAL REGULATORY PROTEIN"/>
    <property type="match status" value="1"/>
</dbReference>
<evidence type="ECO:0000256" key="3">
    <source>
        <dbReference type="ARBA" id="ARBA00023125"/>
    </source>
</evidence>
<sequence>MNSMDWDGIRFFLAAAETGSLSAAAKKLATNQPTVGRHINSLEESLGVKLFQRSVKGLSLTEEGKRIHEESQQIQSSVVKIQRTVQAESETISGTVKLSLPEGICHEAIMPVLGVFYKQYPDIKLQLDLSSSSANLTRGDADIAIRLFRPKQADLVIKKLGDMQMGLFSSDEYSRNFGSPITLDELKNHRIISYGDLLHNLPENQWLLKHSDKTLNITTSDSTIARLKATLSGCGISIQPVFFKRANNPLVPVLVSEKIPSHEVWLVYHKDLRHLSRMRVALEFLSAHMIKILSP</sequence>
<dbReference type="Gene3D" id="1.10.10.10">
    <property type="entry name" value="Winged helix-like DNA-binding domain superfamily/Winged helix DNA-binding domain"/>
    <property type="match status" value="1"/>
</dbReference>
<protein>
    <recommendedName>
        <fullName evidence="5">HTH lysR-type domain-containing protein</fullName>
    </recommendedName>
</protein>
<dbReference type="Pfam" id="PF03466">
    <property type="entry name" value="LysR_substrate"/>
    <property type="match status" value="1"/>
</dbReference>
<dbReference type="GO" id="GO:0003700">
    <property type="term" value="F:DNA-binding transcription factor activity"/>
    <property type="evidence" value="ECO:0007669"/>
    <property type="project" value="InterPro"/>
</dbReference>
<feature type="domain" description="HTH lysR-type" evidence="5">
    <location>
        <begin position="4"/>
        <end position="61"/>
    </location>
</feature>
<dbReference type="InterPro" id="IPR058163">
    <property type="entry name" value="LysR-type_TF_proteobact-type"/>
</dbReference>
<dbReference type="PRINTS" id="PR00039">
    <property type="entry name" value="HTHLYSR"/>
</dbReference>
<gene>
    <name evidence="6" type="ORF">DIZ80_16200</name>
</gene>
<dbReference type="InterPro" id="IPR036388">
    <property type="entry name" value="WH-like_DNA-bd_sf"/>
</dbReference>
<keyword evidence="7" id="KW-1185">Reference proteome</keyword>
<evidence type="ECO:0000313" key="7">
    <source>
        <dbReference type="Proteomes" id="UP000254266"/>
    </source>
</evidence>
<keyword evidence="4" id="KW-0804">Transcription</keyword>
<evidence type="ECO:0000256" key="4">
    <source>
        <dbReference type="ARBA" id="ARBA00023163"/>
    </source>
</evidence>
<dbReference type="AlphaFoldDB" id="A0A370D9N0"/>
<keyword evidence="3" id="KW-0238">DNA-binding</keyword>
<reference evidence="6 7" key="1">
    <citation type="journal article" date="2018" name="ISME J.">
        <title>Endosymbiont genomes yield clues of tubeworm success.</title>
        <authorList>
            <person name="Li Y."/>
            <person name="Liles M.R."/>
            <person name="Halanych K.M."/>
        </authorList>
    </citation>
    <scope>NUCLEOTIDE SEQUENCE [LARGE SCALE GENOMIC DNA]</scope>
    <source>
        <strain evidence="6">A1464</strain>
    </source>
</reference>
<dbReference type="GO" id="GO:0006351">
    <property type="term" value="P:DNA-templated transcription"/>
    <property type="evidence" value="ECO:0007669"/>
    <property type="project" value="TreeGrafter"/>
</dbReference>
<evidence type="ECO:0000313" key="6">
    <source>
        <dbReference type="EMBL" id="RDH81612.1"/>
    </source>
</evidence>
<accession>A0A370D9N0</accession>
<evidence type="ECO:0000256" key="1">
    <source>
        <dbReference type="ARBA" id="ARBA00009437"/>
    </source>
</evidence>
<comment type="caution">
    <text evidence="6">The sequence shown here is derived from an EMBL/GenBank/DDBJ whole genome shotgun (WGS) entry which is preliminary data.</text>
</comment>
<proteinExistence type="inferred from homology"/>
<dbReference type="Proteomes" id="UP000254266">
    <property type="component" value="Unassembled WGS sequence"/>
</dbReference>
<evidence type="ECO:0000259" key="5">
    <source>
        <dbReference type="PROSITE" id="PS50931"/>
    </source>
</evidence>
<dbReference type="SUPFAM" id="SSF53850">
    <property type="entry name" value="Periplasmic binding protein-like II"/>
    <property type="match status" value="1"/>
</dbReference>
<dbReference type="Pfam" id="PF00126">
    <property type="entry name" value="HTH_1"/>
    <property type="match status" value="1"/>
</dbReference>
<dbReference type="SUPFAM" id="SSF46785">
    <property type="entry name" value="Winged helix' DNA-binding domain"/>
    <property type="match status" value="1"/>
</dbReference>
<dbReference type="GO" id="GO:0043565">
    <property type="term" value="F:sequence-specific DNA binding"/>
    <property type="evidence" value="ECO:0007669"/>
    <property type="project" value="TreeGrafter"/>
</dbReference>